<evidence type="ECO:0000313" key="1">
    <source>
        <dbReference type="EMBL" id="MBW32833.1"/>
    </source>
</evidence>
<dbReference type="AlphaFoldDB" id="A0A2M3ZWB0"/>
<accession>A0A2M3ZWB0</accession>
<protein>
    <submittedName>
        <fullName evidence="1">Putative secreted peptide</fullName>
    </submittedName>
</protein>
<dbReference type="EMBL" id="GGFM01012082">
    <property type="protein sequence ID" value="MBW32833.1"/>
    <property type="molecule type" value="Transcribed_RNA"/>
</dbReference>
<name>A0A2M3ZWB0_9DIPT</name>
<reference evidence="1" key="1">
    <citation type="submission" date="2018-01" db="EMBL/GenBank/DDBJ databases">
        <title>An insight into the sialome of Amazonian anophelines.</title>
        <authorList>
            <person name="Ribeiro J.M."/>
            <person name="Scarpassa V."/>
            <person name="Calvo E."/>
        </authorList>
    </citation>
    <scope>NUCLEOTIDE SEQUENCE</scope>
    <source>
        <tissue evidence="1">Salivary glands</tissue>
    </source>
</reference>
<sequence length="66" mass="7874">MMEAHKRHTFVGLTHCLLPRRLCCLFLFISSSNQLSLERDYIIFFKNSVWILIVLMFNSKGQLKKR</sequence>
<organism evidence="1">
    <name type="scientific">Anopheles braziliensis</name>
    <dbReference type="NCBI Taxonomy" id="58242"/>
    <lineage>
        <taxon>Eukaryota</taxon>
        <taxon>Metazoa</taxon>
        <taxon>Ecdysozoa</taxon>
        <taxon>Arthropoda</taxon>
        <taxon>Hexapoda</taxon>
        <taxon>Insecta</taxon>
        <taxon>Pterygota</taxon>
        <taxon>Neoptera</taxon>
        <taxon>Endopterygota</taxon>
        <taxon>Diptera</taxon>
        <taxon>Nematocera</taxon>
        <taxon>Culicoidea</taxon>
        <taxon>Culicidae</taxon>
        <taxon>Anophelinae</taxon>
        <taxon>Anopheles</taxon>
    </lineage>
</organism>
<proteinExistence type="predicted"/>